<dbReference type="STRING" id="436010.A0A167X4G0"/>
<feature type="region of interest" description="Disordered" evidence="1">
    <location>
        <begin position="146"/>
        <end position="173"/>
    </location>
</feature>
<protein>
    <recommendedName>
        <fullName evidence="4">SH3 domain-containing protein</fullName>
    </recommendedName>
</protein>
<evidence type="ECO:0000256" key="1">
    <source>
        <dbReference type="SAM" id="MobiDB-lite"/>
    </source>
</evidence>
<feature type="region of interest" description="Disordered" evidence="1">
    <location>
        <begin position="188"/>
        <end position="251"/>
    </location>
</feature>
<feature type="compositionally biased region" description="Acidic residues" evidence="1">
    <location>
        <begin position="232"/>
        <end position="249"/>
    </location>
</feature>
<evidence type="ECO:0000313" key="3">
    <source>
        <dbReference type="Proteomes" id="UP000076532"/>
    </source>
</evidence>
<keyword evidence="3" id="KW-1185">Reference proteome</keyword>
<evidence type="ECO:0000313" key="2">
    <source>
        <dbReference type="EMBL" id="KZP06813.1"/>
    </source>
</evidence>
<dbReference type="OrthoDB" id="19092at2759"/>
<name>A0A167X4G0_9AGAM</name>
<reference evidence="2 3" key="1">
    <citation type="journal article" date="2016" name="Mol. Biol. Evol.">
        <title>Comparative Genomics of Early-Diverging Mushroom-Forming Fungi Provides Insights into the Origins of Lignocellulose Decay Capabilities.</title>
        <authorList>
            <person name="Nagy L.G."/>
            <person name="Riley R."/>
            <person name="Tritt A."/>
            <person name="Adam C."/>
            <person name="Daum C."/>
            <person name="Floudas D."/>
            <person name="Sun H."/>
            <person name="Yadav J.S."/>
            <person name="Pangilinan J."/>
            <person name="Larsson K.H."/>
            <person name="Matsuura K."/>
            <person name="Barry K."/>
            <person name="Labutti K."/>
            <person name="Kuo R."/>
            <person name="Ohm R.A."/>
            <person name="Bhattacharya S.S."/>
            <person name="Shirouzu T."/>
            <person name="Yoshinaga Y."/>
            <person name="Martin F.M."/>
            <person name="Grigoriev I.V."/>
            <person name="Hibbett D.S."/>
        </authorList>
    </citation>
    <scope>NUCLEOTIDE SEQUENCE [LARGE SCALE GENOMIC DNA]</scope>
    <source>
        <strain evidence="2 3">CBS 109695</strain>
    </source>
</reference>
<dbReference type="Proteomes" id="UP000076532">
    <property type="component" value="Unassembled WGS sequence"/>
</dbReference>
<accession>A0A167X4G0</accession>
<sequence>MSTEQDKASARMPSKTAITISPLDASSIASLGPGSAGGLSTPLAIDIIPSSTAFARRFPKGQWRTLKLVRPLALVKTSVHPHTGVGHHDPPYSNDPPVTDSVYPSSDERYLGLVPNTPKQNRVQVLNRFHRSRTVSGASRLSIGSLDKAEFDDEEDAGDDEAEAGAEAEADGWNGFKWGFGRLSTWGFGANGGSGPGGDDRGSGPGGDFPSHTDSTRNFGEDAIDSSSSASDDPDDYYSGEEGAEEEPLDPGLYRAMYALDPEGTAEMKLAEDQIVRVVRRGGGVGWAVVVRHLPGKDKPEAAAADEVGFEVERPALAPESYLELVKLKLGAET</sequence>
<gene>
    <name evidence="2" type="ORF">FIBSPDRAFT_966119</name>
</gene>
<organism evidence="2 3">
    <name type="scientific">Athelia psychrophila</name>
    <dbReference type="NCBI Taxonomy" id="1759441"/>
    <lineage>
        <taxon>Eukaryota</taxon>
        <taxon>Fungi</taxon>
        <taxon>Dikarya</taxon>
        <taxon>Basidiomycota</taxon>
        <taxon>Agaricomycotina</taxon>
        <taxon>Agaricomycetes</taxon>
        <taxon>Agaricomycetidae</taxon>
        <taxon>Atheliales</taxon>
        <taxon>Atheliaceae</taxon>
        <taxon>Athelia</taxon>
    </lineage>
</organism>
<feature type="compositionally biased region" description="Gly residues" evidence="1">
    <location>
        <begin position="189"/>
        <end position="207"/>
    </location>
</feature>
<dbReference type="EMBL" id="KV417772">
    <property type="protein sequence ID" value="KZP06813.1"/>
    <property type="molecule type" value="Genomic_DNA"/>
</dbReference>
<dbReference type="AlphaFoldDB" id="A0A167X4G0"/>
<evidence type="ECO:0008006" key="4">
    <source>
        <dbReference type="Google" id="ProtNLM"/>
    </source>
</evidence>
<feature type="compositionally biased region" description="Acidic residues" evidence="1">
    <location>
        <begin position="150"/>
        <end position="170"/>
    </location>
</feature>
<proteinExistence type="predicted"/>